<organism evidence="2 3">
    <name type="scientific">Marinobacter lacisalsi</name>
    <dbReference type="NCBI Taxonomy" id="475979"/>
    <lineage>
        <taxon>Bacteria</taxon>
        <taxon>Pseudomonadati</taxon>
        <taxon>Pseudomonadota</taxon>
        <taxon>Gammaproteobacteria</taxon>
        <taxon>Pseudomonadales</taxon>
        <taxon>Marinobacteraceae</taxon>
        <taxon>Marinobacter</taxon>
    </lineage>
</organism>
<feature type="chain" id="PRO_5045259199" evidence="1">
    <location>
        <begin position="23"/>
        <end position="232"/>
    </location>
</feature>
<keyword evidence="3" id="KW-1185">Reference proteome</keyword>
<evidence type="ECO:0000313" key="2">
    <source>
        <dbReference type="EMBL" id="MFC4257847.1"/>
    </source>
</evidence>
<dbReference type="InterPro" id="IPR005618">
    <property type="entry name" value="OMPW"/>
</dbReference>
<dbReference type="Gene3D" id="2.40.160.20">
    <property type="match status" value="1"/>
</dbReference>
<feature type="signal peptide" evidence="1">
    <location>
        <begin position="1"/>
        <end position="22"/>
    </location>
</feature>
<dbReference type="PANTHER" id="PTHR36920:SF1">
    <property type="entry name" value="OUTER MEMBRANE PROTEIN W"/>
    <property type="match status" value="1"/>
</dbReference>
<evidence type="ECO:0000313" key="3">
    <source>
        <dbReference type="Proteomes" id="UP001595798"/>
    </source>
</evidence>
<sequence length="232" mass="24372">MSFKFKLGVLAIGVMAATSAQAYQAGDIIVRAGAVTVDPQDSSSNLDLNGTSVPGARVSVDSNTQLGLAGTYMFTDHFGVGLLAATPFQHNIEGDGSVLGGAGKLAETKHLPPTLTLQYYPLHSSSMVQPYAGVGVNYTNFFEEKTTDTLTTTLGAASTSIELDDSVGVAAELGVDIRLDERFGLNAAVWWADIDTEATIKAYDGSANLAGTGKLDVEIDPLVYMVGFTYNF</sequence>
<dbReference type="Proteomes" id="UP001595798">
    <property type="component" value="Unassembled WGS sequence"/>
</dbReference>
<proteinExistence type="predicted"/>
<reference evidence="3" key="1">
    <citation type="journal article" date="2019" name="Int. J. Syst. Evol. Microbiol.">
        <title>The Global Catalogue of Microorganisms (GCM) 10K type strain sequencing project: providing services to taxonomists for standard genome sequencing and annotation.</title>
        <authorList>
            <consortium name="The Broad Institute Genomics Platform"/>
            <consortium name="The Broad Institute Genome Sequencing Center for Infectious Disease"/>
            <person name="Wu L."/>
            <person name="Ma J."/>
        </authorList>
    </citation>
    <scope>NUCLEOTIDE SEQUENCE [LARGE SCALE GENOMIC DNA]</scope>
    <source>
        <strain evidence="3">CECT 7297</strain>
    </source>
</reference>
<dbReference type="PANTHER" id="PTHR36920">
    <property type="match status" value="1"/>
</dbReference>
<dbReference type="EMBL" id="JBHSDI010000001">
    <property type="protein sequence ID" value="MFC4257847.1"/>
    <property type="molecule type" value="Genomic_DNA"/>
</dbReference>
<dbReference type="Pfam" id="PF03922">
    <property type="entry name" value="OmpW"/>
    <property type="match status" value="1"/>
</dbReference>
<gene>
    <name evidence="2" type="ORF">ACFOZ5_02240</name>
</gene>
<keyword evidence="1" id="KW-0732">Signal</keyword>
<protein>
    <submittedName>
        <fullName evidence="2">OmpW family protein</fullName>
    </submittedName>
</protein>
<accession>A0ABV8QBW1</accession>
<comment type="caution">
    <text evidence="2">The sequence shown here is derived from an EMBL/GenBank/DDBJ whole genome shotgun (WGS) entry which is preliminary data.</text>
</comment>
<name>A0ABV8QBW1_9GAMM</name>
<evidence type="ECO:0000256" key="1">
    <source>
        <dbReference type="SAM" id="SignalP"/>
    </source>
</evidence>
<dbReference type="RefSeq" id="WP_379885107.1">
    <property type="nucleotide sequence ID" value="NZ_JBHSDI010000001.1"/>
</dbReference>
<dbReference type="InterPro" id="IPR011250">
    <property type="entry name" value="OMP/PagP_B-barrel"/>
</dbReference>
<dbReference type="SUPFAM" id="SSF56925">
    <property type="entry name" value="OMPA-like"/>
    <property type="match status" value="1"/>
</dbReference>